<feature type="short sequence motif" description="Cysteine switch" evidence="19">
    <location>
        <begin position="1239"/>
        <end position="1246"/>
    </location>
</feature>
<keyword evidence="4" id="KW-0272">Extracellular matrix</keyword>
<evidence type="ECO:0000256" key="13">
    <source>
        <dbReference type="ARBA" id="ARBA00023145"/>
    </source>
</evidence>
<dbReference type="SUPFAM" id="SSF55486">
    <property type="entry name" value="Metalloproteases ('zincins'), catalytic domain"/>
    <property type="match status" value="4"/>
</dbReference>
<dbReference type="Pfam" id="PF00413">
    <property type="entry name" value="Peptidase_M10"/>
    <property type="match status" value="4"/>
</dbReference>
<evidence type="ECO:0000256" key="2">
    <source>
        <dbReference type="ARBA" id="ARBA00010370"/>
    </source>
</evidence>
<feature type="binding site" evidence="16">
    <location>
        <position position="1438"/>
    </location>
    <ligand>
        <name>Ca(2+)</name>
        <dbReference type="ChEBI" id="CHEBI:29108"/>
        <label>5</label>
    </ligand>
</feature>
<dbReference type="InterPro" id="IPR001818">
    <property type="entry name" value="Pept_M10_metallopeptidase"/>
</dbReference>
<dbReference type="FunFam" id="3.40.390.10:FF:000007">
    <property type="entry name" value="Collagenase 3"/>
    <property type="match status" value="4"/>
</dbReference>
<evidence type="ECO:0000256" key="18">
    <source>
        <dbReference type="PIRSR" id="PIRSR621190-4"/>
    </source>
</evidence>
<name>A0A9D4B9I4_9SAUR</name>
<dbReference type="PROSITE" id="PS00546">
    <property type="entry name" value="CYSTEINE_SWITCH"/>
    <property type="match status" value="3"/>
</dbReference>
<dbReference type="GO" id="GO:0030198">
    <property type="term" value="P:extracellular matrix organization"/>
    <property type="evidence" value="ECO:0007669"/>
    <property type="project" value="TreeGrafter"/>
</dbReference>
<dbReference type="InterPro" id="IPR033739">
    <property type="entry name" value="M10A_MMP"/>
</dbReference>
<feature type="binding site" evidence="16">
    <location>
        <position position="1578"/>
    </location>
    <ligand>
        <name>Ca(2+)</name>
        <dbReference type="ChEBI" id="CHEBI:29108"/>
        <label>5</label>
    </ligand>
</feature>
<feature type="repeat" description="Hemopexin" evidence="20">
    <location>
        <begin position="690"/>
        <end position="737"/>
    </location>
</feature>
<feature type="binding site" evidence="16">
    <location>
        <position position="1529"/>
    </location>
    <ligand>
        <name>Ca(2+)</name>
        <dbReference type="ChEBI" id="CHEBI:29108"/>
        <label>5</label>
    </ligand>
</feature>
<evidence type="ECO:0000256" key="11">
    <source>
        <dbReference type="ARBA" id="ARBA00022837"/>
    </source>
</evidence>
<dbReference type="PANTHER" id="PTHR10201">
    <property type="entry name" value="MATRIX METALLOPROTEINASE"/>
    <property type="match status" value="1"/>
</dbReference>
<feature type="region of interest" description="Disordered" evidence="21">
    <location>
        <begin position="265"/>
        <end position="290"/>
    </location>
</feature>
<feature type="binding site" evidence="16">
    <location>
        <position position="1271"/>
    </location>
    <ligand>
        <name>Ca(2+)</name>
        <dbReference type="ChEBI" id="CHEBI:29108"/>
        <label>1</label>
    </ligand>
</feature>
<dbReference type="InterPro" id="IPR036375">
    <property type="entry name" value="Hemopexin-like_dom_sf"/>
</dbReference>
<dbReference type="InterPro" id="IPR018486">
    <property type="entry name" value="Hemopexin_CS"/>
</dbReference>
<feature type="binding site" evidence="16">
    <location>
        <position position="1482"/>
    </location>
    <ligand>
        <name>Ca(2+)</name>
        <dbReference type="ChEBI" id="CHEBI:29108"/>
        <label>5</label>
    </ligand>
</feature>
<feature type="chain" id="PRO_5039227818" description="Peptidase metallopeptidase domain-containing protein" evidence="22">
    <location>
        <begin position="21"/>
        <end position="1615"/>
    </location>
</feature>
<dbReference type="SUPFAM" id="SSF50923">
    <property type="entry name" value="Hemopexin-like domain"/>
    <property type="match status" value="4"/>
</dbReference>
<dbReference type="InterPro" id="IPR024079">
    <property type="entry name" value="MetalloPept_cat_dom_sf"/>
</dbReference>
<dbReference type="InterPro" id="IPR002477">
    <property type="entry name" value="Peptidoglycan-bd-like"/>
</dbReference>
<feature type="binding site" evidence="16">
    <location>
        <position position="1305"/>
    </location>
    <ligand>
        <name>Ca(2+)</name>
        <dbReference type="ChEBI" id="CHEBI:29108"/>
        <label>2</label>
    </ligand>
</feature>
<comment type="subcellular location">
    <subcellularLocation>
        <location evidence="1">Secreted</location>
        <location evidence="1">Extracellular space</location>
        <location evidence="1">Extracellular matrix</location>
    </subcellularLocation>
</comment>
<dbReference type="Pfam" id="PF00045">
    <property type="entry name" value="Hemopexin"/>
    <property type="match status" value="10"/>
</dbReference>
<dbReference type="PANTHER" id="PTHR10201:SF267">
    <property type="entry name" value="MACROPHAGE METALLOELASTASE"/>
    <property type="match status" value="1"/>
</dbReference>
<dbReference type="Pfam" id="PF01471">
    <property type="entry name" value="PG_binding_1"/>
    <property type="match status" value="4"/>
</dbReference>
<evidence type="ECO:0000256" key="9">
    <source>
        <dbReference type="ARBA" id="ARBA00022801"/>
    </source>
</evidence>
<feature type="repeat" description="Hemopexin" evidence="20">
    <location>
        <begin position="1523"/>
        <end position="1571"/>
    </location>
</feature>
<dbReference type="EMBL" id="JAHDVG010000463">
    <property type="protein sequence ID" value="KAH1186178.1"/>
    <property type="molecule type" value="Genomic_DNA"/>
</dbReference>
<evidence type="ECO:0000256" key="17">
    <source>
        <dbReference type="PIRSR" id="PIRSR621190-3"/>
    </source>
</evidence>
<dbReference type="SUPFAM" id="SSF47090">
    <property type="entry name" value="PGBD-like"/>
    <property type="match status" value="4"/>
</dbReference>
<feature type="disulfide bond" evidence="17">
    <location>
        <begin position="1429"/>
        <end position="1615"/>
    </location>
</feature>
<evidence type="ECO:0000313" key="24">
    <source>
        <dbReference type="EMBL" id="KAH1186178.1"/>
    </source>
</evidence>
<comment type="cofactor">
    <cofactor evidence="16">
        <name>Zn(2+)</name>
        <dbReference type="ChEBI" id="CHEBI:29105"/>
    </cofactor>
    <text evidence="16">Binds 2 Zn(2+) ions per subunit.</text>
</comment>
<feature type="signal peptide" evidence="22">
    <location>
        <begin position="1"/>
        <end position="20"/>
    </location>
</feature>
<evidence type="ECO:0000256" key="10">
    <source>
        <dbReference type="ARBA" id="ARBA00022833"/>
    </source>
</evidence>
<dbReference type="GO" id="GO:0031012">
    <property type="term" value="C:extracellular matrix"/>
    <property type="evidence" value="ECO:0007669"/>
    <property type="project" value="InterPro"/>
</dbReference>
<dbReference type="InterPro" id="IPR021158">
    <property type="entry name" value="Pept_M10A_Zn_BS"/>
</dbReference>
<evidence type="ECO:0000256" key="16">
    <source>
        <dbReference type="PIRSR" id="PIRSR621190-2"/>
    </source>
</evidence>
<evidence type="ECO:0000256" key="19">
    <source>
        <dbReference type="PIRSR" id="PIRSR621190-5"/>
    </source>
</evidence>
<dbReference type="PROSITE" id="PS00024">
    <property type="entry name" value="HEMOPEXIN"/>
    <property type="match status" value="3"/>
</dbReference>
<feature type="repeat" description="Hemopexin" evidence="20">
    <location>
        <begin position="1572"/>
        <end position="1615"/>
    </location>
</feature>
<feature type="binding site" evidence="16">
    <location>
        <position position="1346"/>
    </location>
    <ligand>
        <name>Ca(2+)</name>
        <dbReference type="ChEBI" id="CHEBI:29108"/>
        <label>3</label>
    </ligand>
</feature>
<feature type="binding site" evidence="16">
    <location>
        <position position="1315"/>
    </location>
    <ligand>
        <name>Zn(2+)</name>
        <dbReference type="ChEBI" id="CHEBI:29105"/>
        <label>1</label>
    </ligand>
</feature>
<keyword evidence="5" id="KW-0645">Protease</keyword>
<dbReference type="FunFam" id="2.110.10.10:FF:000002">
    <property type="entry name" value="Matrix metallopeptidase 3"/>
    <property type="match status" value="3"/>
</dbReference>
<feature type="domain" description="Peptidase metallopeptidase" evidence="23">
    <location>
        <begin position="109"/>
        <end position="268"/>
    </location>
</feature>
<dbReference type="PROSITE" id="PS51642">
    <property type="entry name" value="HEMOPEXIN_2"/>
    <property type="match status" value="11"/>
</dbReference>
<accession>A0A9D4B9I4</accession>
<evidence type="ECO:0000256" key="15">
    <source>
        <dbReference type="PIRSR" id="PIRSR621190-1"/>
    </source>
</evidence>
<evidence type="ECO:0000256" key="6">
    <source>
        <dbReference type="ARBA" id="ARBA00022723"/>
    </source>
</evidence>
<keyword evidence="3" id="KW-0964">Secreted</keyword>
<feature type="binding site" evidence="16">
    <location>
        <position position="1323"/>
    </location>
    <ligand>
        <name>Ca(2+)</name>
        <dbReference type="ChEBI" id="CHEBI:29108"/>
        <label>3</label>
    </ligand>
</feature>
<keyword evidence="14 17" id="KW-1015">Disulfide bond</keyword>
<dbReference type="GO" id="GO:0006508">
    <property type="term" value="P:proteolysis"/>
    <property type="evidence" value="ECO:0007669"/>
    <property type="project" value="UniProtKB-KW"/>
</dbReference>
<dbReference type="Gene3D" id="3.40.390.10">
    <property type="entry name" value="Collagenase (Catalytic Domain)"/>
    <property type="match status" value="4"/>
</dbReference>
<feature type="binding site" evidence="16">
    <location>
        <position position="1342"/>
    </location>
    <ligand>
        <name>Ca(2+)</name>
        <dbReference type="ChEBI" id="CHEBI:29108"/>
        <label>2</label>
    </ligand>
</feature>
<evidence type="ECO:0000256" key="1">
    <source>
        <dbReference type="ARBA" id="ARBA00004498"/>
    </source>
</evidence>
<evidence type="ECO:0000256" key="12">
    <source>
        <dbReference type="ARBA" id="ARBA00023049"/>
    </source>
</evidence>
<proteinExistence type="inferred from homology"/>
<comment type="cofactor">
    <cofactor evidence="16">
        <name>Ca(2+)</name>
        <dbReference type="ChEBI" id="CHEBI:29108"/>
    </cofactor>
    <text evidence="16">Can bind about 5 Ca(2+) ions per subunit.</text>
</comment>
<evidence type="ECO:0000256" key="5">
    <source>
        <dbReference type="ARBA" id="ARBA00022670"/>
    </source>
</evidence>
<feature type="binding site" evidence="16">
    <location>
        <position position="1370"/>
    </location>
    <ligand>
        <name>Zn(2+)</name>
        <dbReference type="ChEBI" id="CHEBI:29105"/>
        <label>2</label>
        <note>catalytic</note>
    </ligand>
</feature>
<comment type="similarity">
    <text evidence="2">Belongs to the peptidase M10A family.</text>
</comment>
<feature type="repeat" description="Hemopexin" evidence="20">
    <location>
        <begin position="1476"/>
        <end position="1521"/>
    </location>
</feature>
<evidence type="ECO:0000259" key="23">
    <source>
        <dbReference type="SMART" id="SM00235"/>
    </source>
</evidence>
<keyword evidence="6 16" id="KW-0479">Metal-binding</keyword>
<gene>
    <name evidence="24" type="ORF">KIL84_018927</name>
</gene>
<keyword evidence="7 22" id="KW-0732">Signal</keyword>
<dbReference type="CDD" id="cd04278">
    <property type="entry name" value="ZnMc_MMP"/>
    <property type="match status" value="4"/>
</dbReference>
<dbReference type="InterPro" id="IPR000585">
    <property type="entry name" value="Hemopexin-like_dom"/>
</dbReference>
<evidence type="ECO:0000313" key="25">
    <source>
        <dbReference type="Proteomes" id="UP000827986"/>
    </source>
</evidence>
<feature type="repeat" description="Hemopexin" evidence="20">
    <location>
        <begin position="290"/>
        <end position="339"/>
    </location>
</feature>
<dbReference type="InterPro" id="IPR018487">
    <property type="entry name" value="Hemopexin-like_repeat"/>
</dbReference>
<evidence type="ECO:0000256" key="14">
    <source>
        <dbReference type="ARBA" id="ARBA00023157"/>
    </source>
</evidence>
<feature type="binding site" evidence="16">
    <location>
        <position position="1366"/>
    </location>
    <ligand>
        <name>Zn(2+)</name>
        <dbReference type="ChEBI" id="CHEBI:29105"/>
        <label>2</label>
        <note>catalytic</note>
    </ligand>
</feature>
<feature type="repeat" description="Hemopexin" evidence="20">
    <location>
        <begin position="340"/>
        <end position="386"/>
    </location>
</feature>
<feature type="repeat" description="Hemopexin" evidence="20">
    <location>
        <begin position="1064"/>
        <end position="1110"/>
    </location>
</feature>
<feature type="binding site" evidence="16">
    <location>
        <position position="1384"/>
    </location>
    <ligand>
        <name>Zn(2+)</name>
        <dbReference type="ChEBI" id="CHEBI:29105"/>
        <label>2</label>
        <note>catalytic</note>
    </ligand>
</feature>
<feature type="repeat" description="Hemopexin" evidence="20">
    <location>
        <begin position="1014"/>
        <end position="1063"/>
    </location>
</feature>
<evidence type="ECO:0000256" key="21">
    <source>
        <dbReference type="SAM" id="MobiDB-lite"/>
    </source>
</evidence>
<feature type="binding site" description="in inhibited form" evidence="16">
    <location>
        <position position="1241"/>
    </location>
    <ligand>
        <name>Zn(2+)</name>
        <dbReference type="ChEBI" id="CHEBI:29105"/>
        <label>2</label>
        <note>catalytic</note>
    </ligand>
</feature>
<dbReference type="Proteomes" id="UP000827986">
    <property type="component" value="Unassembled WGS sequence"/>
</dbReference>
<keyword evidence="25" id="KW-1185">Reference proteome</keyword>
<feature type="modified residue" description="Phosphotyrosine; by PKDCC" evidence="18">
    <location>
        <position position="1510"/>
    </location>
</feature>
<feature type="repeat" description="Hemopexin" evidence="20">
    <location>
        <begin position="1112"/>
        <end position="1160"/>
    </location>
</feature>
<sequence>MLKMKSLSFQILLCVAFSYAFPLAPETEKENEEDMQFAKKYLEKYYKLKTEAEPIFKTKNSKPITDKIREMQEFFGLKVTGELDSNTLEVMKQPRCGIPDVGQFRTFPGSPRWTKTDLKYRILNYTPDMEPADVDEAIEKAWNVWSSVTPLKFTRVYEGNADIMISFAAGFHGDFFSFDGVGGTLAHAYAPGEGIGGDAHFDEDEYWTKDLKGFNLFLVAAHEFGHSLGLHHSNVLGSLMYPAYPQTETRNYRLPQDDVDGIQTLYGPPTSTEAPASTPPTETPTESSTTGICDPHVTFDAITTLRGEIMFFKDRYIWRKSPYFPGIEHDLISSFWPALPSGFQAAYEIDKKDQVFLFKGNQYWVVSGYSVHPGFPRNIHTLGFPRYVKKIDAAVYDENTKKTYFFVGDKYWSYDEVTKSMEKGYPRRISVDFPRIGNKVDAAFQEKDPKRKAEEDTKLVQKYLENYYSFKTDGKPVLRWKSDSPIVNKIKEMQEFIGLEVTGKLDSNTLEVMQKPRILSYTPDMAQVDVDAAIKKAFTVWSNVIPLTFTRVDRGDADILISFAARVHNDFNPFDGPGGTVAHAYAPGNGIGGDAHFNEDEDWTKGSQGSNLFFVAAHKFGHSLGLFHSRHPDSLMYPVYRYSDSKTFRLHQDDINGIQYLYGPSSNPPEDPTESIVSIEPMEPTEPLPPNTCGPNLTFDAVTTFRGEIMFFKDNYDERRQSIDKKPKLIKDEFPGINGKIDAVFQHKSKWKLSVPVAQETEDEDKNIQLVKTYLQNFYKLETDKQSHFKSKNIKPLSEKLKEMQAFFGLKVTGKPDLDTLEVMKKPRCGVPDIGQYVLTDGNPKWERKNLTYRIVSYTPDMNPADVDKAIQKAFKVWSDVSPLTFKRIYDGNADIMMSFETGDHRDNSPFDGPNGLLAHAFQPGNGIGGDVHFDEEEYWTKGSNGYNLFFVAAHELGHSLGLSHSTDPGALMYPTYSYTEPNEFHLPQDDINGIQKVYGQSDTPIQPTGPTTPVSCDPKLTFDAVTTMRGELMFFKGRYFWRKHPQMTEVELNFISLFWPNLPSGIQAAYENVERDQVFLFKENKYWVLSGYDLVYNHPKSIYDLGFPKTVKRINAAFSDENSGKTYFFVGNKYWRYDENRQSMDQGYPKKIINEFRGISKNIDAAFQYGKKNNEGENMQLVQEYLEKFYELQPDPEHLAWRRSTSPMVEKIQKMQEFFGLEVTGKPDPETLEVMQKPRCGVPDVGQYGFILPGWKKKQLTYRIVNYTPDMTQSDVDKAIQKALKVWSTVSPLTFTRIYKGIADIMIAFGTGAHGRCPRYFDGPLGVLGHAFPPGNGIGGDVHFDEDEHWTEGSAGFNLFLVAAHEFGHALGLSHSTDRGALMFPNYAYINPTEFLLSPDDINGIQAIYGPSPNTPDEPARPRAPKTCDPMVSFDAITTLRREVMFFKDRHIWRVYPGNSEVELELISTFWPSLPSGIQAAYENIKDQILFFKGNNFWVISGYQVLPGYPKNINTLGFPRSVKKIDAAVSNKNSGKTDFFVGDKYWRYEESSQTMEKGYPRQIIDDFPGIGKKVDAVFQHKGFFYFFHGSKQWEFDPNTKRVIRVMTSNSWFNC</sequence>
<keyword evidence="11 16" id="KW-0106">Calcium</keyword>
<feature type="binding site" evidence="16">
    <location>
        <position position="1436"/>
    </location>
    <ligand>
        <name>Ca(2+)</name>
        <dbReference type="ChEBI" id="CHEBI:29108"/>
        <label>4</label>
    </ligand>
</feature>
<dbReference type="GO" id="GO:0004222">
    <property type="term" value="F:metalloendopeptidase activity"/>
    <property type="evidence" value="ECO:0007669"/>
    <property type="project" value="InterPro"/>
</dbReference>
<evidence type="ECO:0000256" key="8">
    <source>
        <dbReference type="ARBA" id="ARBA00022737"/>
    </source>
</evidence>
<evidence type="ECO:0000256" key="3">
    <source>
        <dbReference type="ARBA" id="ARBA00022525"/>
    </source>
</evidence>
<keyword evidence="12" id="KW-0482">Metalloprotease</keyword>
<keyword evidence="10 16" id="KW-0862">Zinc</keyword>
<evidence type="ECO:0000256" key="22">
    <source>
        <dbReference type="SAM" id="SignalP"/>
    </source>
</evidence>
<comment type="caution">
    <text evidence="24">The sequence shown here is derived from an EMBL/GenBank/DDBJ whole genome shotgun (WGS) entry which is preliminary data.</text>
</comment>
<evidence type="ECO:0000256" key="20">
    <source>
        <dbReference type="PROSITE-ProRule" id="PRU01011"/>
    </source>
</evidence>
<protein>
    <recommendedName>
        <fullName evidence="23">Peptidase metallopeptidase domain-containing protein</fullName>
    </recommendedName>
</protein>
<feature type="binding site" evidence="16">
    <location>
        <position position="1349"/>
    </location>
    <ligand>
        <name>Ca(2+)</name>
        <dbReference type="ChEBI" id="CHEBI:29108"/>
        <label>3</label>
    </ligand>
</feature>
<dbReference type="InterPro" id="IPR036365">
    <property type="entry name" value="PGBD-like_sf"/>
</dbReference>
<evidence type="ECO:0000256" key="7">
    <source>
        <dbReference type="ARBA" id="ARBA00022729"/>
    </source>
</evidence>
<feature type="binding site" evidence="16">
    <location>
        <position position="1576"/>
    </location>
    <ligand>
        <name>Ca(2+)</name>
        <dbReference type="ChEBI" id="CHEBI:29108"/>
        <label>4</label>
    </ligand>
</feature>
<keyword evidence="8" id="KW-0677">Repeat</keyword>
<feature type="binding site" evidence="16">
    <location>
        <position position="1349"/>
    </location>
    <ligand>
        <name>Ca(2+)</name>
        <dbReference type="ChEBI" id="CHEBI:29108"/>
        <label>1</label>
    </ligand>
</feature>
<dbReference type="GO" id="GO:0030574">
    <property type="term" value="P:collagen catabolic process"/>
    <property type="evidence" value="ECO:0007669"/>
    <property type="project" value="TreeGrafter"/>
</dbReference>
<feature type="repeat" description="Hemopexin" evidence="20">
    <location>
        <begin position="388"/>
        <end position="436"/>
    </location>
</feature>
<evidence type="ECO:0000256" key="4">
    <source>
        <dbReference type="ARBA" id="ARBA00022530"/>
    </source>
</evidence>
<feature type="domain" description="Peptidase metallopeptidase" evidence="23">
    <location>
        <begin position="502"/>
        <end position="664"/>
    </location>
</feature>
<feature type="domain" description="Peptidase metallopeptidase" evidence="23">
    <location>
        <begin position="842"/>
        <end position="1001"/>
    </location>
</feature>
<reference evidence="24" key="1">
    <citation type="submission" date="2021-09" db="EMBL/GenBank/DDBJ databases">
        <title>The genome of Mauremys mutica provides insights into the evolution of semi-aquatic lifestyle.</title>
        <authorList>
            <person name="Gong S."/>
            <person name="Gao Y."/>
        </authorList>
    </citation>
    <scope>NUCLEOTIDE SEQUENCE</scope>
    <source>
        <strain evidence="24">MM-2020</strain>
        <tissue evidence="24">Muscle</tissue>
    </source>
</reference>
<dbReference type="InterPro" id="IPR006026">
    <property type="entry name" value="Peptidase_Metallo"/>
</dbReference>
<feature type="binding site" evidence="16">
    <location>
        <position position="1331"/>
    </location>
    <ligand>
        <name>Zn(2+)</name>
        <dbReference type="ChEBI" id="CHEBI:29105"/>
        <label>1</label>
    </ligand>
</feature>
<keyword evidence="13" id="KW-0865">Zymogen</keyword>
<feature type="binding site" evidence="16">
    <location>
        <position position="1324"/>
    </location>
    <ligand>
        <name>Ca(2+)</name>
        <dbReference type="ChEBI" id="CHEBI:29108"/>
        <label>3</label>
    </ligand>
</feature>
<dbReference type="InterPro" id="IPR021190">
    <property type="entry name" value="Pept_M10A"/>
</dbReference>
<feature type="binding site" evidence="16">
    <location>
        <position position="1376"/>
    </location>
    <ligand>
        <name>Zn(2+)</name>
        <dbReference type="ChEBI" id="CHEBI:29105"/>
        <label>2</label>
        <note>catalytic</note>
    </ligand>
</feature>
<feature type="domain" description="Peptidase metallopeptidase" evidence="23">
    <location>
        <begin position="1252"/>
        <end position="1412"/>
    </location>
</feature>
<dbReference type="GO" id="GO:0008270">
    <property type="term" value="F:zinc ion binding"/>
    <property type="evidence" value="ECO:0007669"/>
    <property type="project" value="InterPro"/>
</dbReference>
<dbReference type="CDD" id="cd00094">
    <property type="entry name" value="HX"/>
    <property type="match status" value="3"/>
</dbReference>
<feature type="repeat" description="Hemopexin" evidence="20">
    <location>
        <begin position="1426"/>
        <end position="1475"/>
    </location>
</feature>
<dbReference type="SMART" id="SM00120">
    <property type="entry name" value="HX"/>
    <property type="match status" value="11"/>
</dbReference>
<feature type="binding site" evidence="16">
    <location>
        <position position="1340"/>
    </location>
    <ligand>
        <name>Ca(2+)</name>
        <dbReference type="ChEBI" id="CHEBI:29108"/>
        <label>2</label>
    </ligand>
</feature>
<keyword evidence="9" id="KW-0378">Hydrolase</keyword>
<organism evidence="24 25">
    <name type="scientific">Mauremys mutica</name>
    <name type="common">yellowpond turtle</name>
    <dbReference type="NCBI Taxonomy" id="74926"/>
    <lineage>
        <taxon>Eukaryota</taxon>
        <taxon>Metazoa</taxon>
        <taxon>Chordata</taxon>
        <taxon>Craniata</taxon>
        <taxon>Vertebrata</taxon>
        <taxon>Euteleostomi</taxon>
        <taxon>Archelosauria</taxon>
        <taxon>Testudinata</taxon>
        <taxon>Testudines</taxon>
        <taxon>Cryptodira</taxon>
        <taxon>Durocryptodira</taxon>
        <taxon>Testudinoidea</taxon>
        <taxon>Geoemydidae</taxon>
        <taxon>Geoemydinae</taxon>
        <taxon>Mauremys</taxon>
    </lineage>
</organism>
<dbReference type="SMART" id="SM00235">
    <property type="entry name" value="ZnMc"/>
    <property type="match status" value="4"/>
</dbReference>
<feature type="active site" evidence="15">
    <location>
        <position position="1367"/>
    </location>
</feature>
<feature type="binding site" evidence="16">
    <location>
        <position position="1344"/>
    </location>
    <ligand>
        <name>Zn(2+)</name>
        <dbReference type="ChEBI" id="CHEBI:29105"/>
        <label>1</label>
    </ligand>
</feature>
<dbReference type="PRINTS" id="PR00138">
    <property type="entry name" value="MATRIXIN"/>
</dbReference>
<dbReference type="Gene3D" id="2.110.10.10">
    <property type="entry name" value="Hemopexin-like domain"/>
    <property type="match status" value="4"/>
</dbReference>